<evidence type="ECO:0000313" key="15">
    <source>
        <dbReference type="EMBL" id="CEK73373.1"/>
    </source>
</evidence>
<dbReference type="InterPro" id="IPR037836">
    <property type="entry name" value="SNX17_FERM-like_dom"/>
</dbReference>
<dbReference type="Pfam" id="PF18116">
    <property type="entry name" value="SNX17_FERM_C"/>
    <property type="match status" value="1"/>
</dbReference>
<reference evidence="15" key="1">
    <citation type="submission" date="2014-12" db="EMBL/GenBank/DDBJ databases">
        <title>Insight into the proteome of Arion vulgaris.</title>
        <authorList>
            <person name="Aradska J."/>
            <person name="Bulat T."/>
            <person name="Smidak R."/>
            <person name="Sarate P."/>
            <person name="Gangsoo J."/>
            <person name="Sialana F."/>
            <person name="Bilban M."/>
            <person name="Lubec G."/>
        </authorList>
    </citation>
    <scope>NUCLEOTIDE SEQUENCE</scope>
    <source>
        <tissue evidence="15">Skin</tissue>
    </source>
</reference>
<gene>
    <name evidence="15" type="primary">ORF86505</name>
</gene>
<protein>
    <recommendedName>
        <fullName evidence="4">Sorting nexin-17</fullName>
    </recommendedName>
</protein>
<feature type="domain" description="PX" evidence="13">
    <location>
        <begin position="1"/>
        <end position="107"/>
    </location>
</feature>
<dbReference type="InterPro" id="IPR000159">
    <property type="entry name" value="RA_dom"/>
</dbReference>
<dbReference type="Pfam" id="PF00787">
    <property type="entry name" value="PX"/>
    <property type="match status" value="1"/>
</dbReference>
<keyword evidence="9" id="KW-0446">Lipid-binding</keyword>
<dbReference type="PANTHER" id="PTHR12431">
    <property type="entry name" value="SORTING NEXIN 17 AND 27"/>
    <property type="match status" value="1"/>
</dbReference>
<dbReference type="PROSITE" id="PS50200">
    <property type="entry name" value="RA"/>
    <property type="match status" value="1"/>
</dbReference>
<dbReference type="CDD" id="cd06885">
    <property type="entry name" value="PX_SNX17_31"/>
    <property type="match status" value="1"/>
</dbReference>
<dbReference type="InterPro" id="IPR040842">
    <property type="entry name" value="SNX17/31_FERM"/>
</dbReference>
<dbReference type="GO" id="GO:0030659">
    <property type="term" value="C:cytoplasmic vesicle membrane"/>
    <property type="evidence" value="ECO:0007669"/>
    <property type="project" value="UniProtKB-SubCell"/>
</dbReference>
<feature type="domain" description="Ras-associating" evidence="14">
    <location>
        <begin position="123"/>
        <end position="205"/>
    </location>
</feature>
<name>A0A0B6ZXS0_9EUPU</name>
<dbReference type="Gene3D" id="3.30.1520.10">
    <property type="entry name" value="Phox-like domain"/>
    <property type="match status" value="1"/>
</dbReference>
<evidence type="ECO:0000259" key="14">
    <source>
        <dbReference type="PROSITE" id="PS50200"/>
    </source>
</evidence>
<evidence type="ECO:0000256" key="7">
    <source>
        <dbReference type="ARBA" id="ARBA00022753"/>
    </source>
</evidence>
<evidence type="ECO:0000256" key="10">
    <source>
        <dbReference type="ARBA" id="ARBA00023136"/>
    </source>
</evidence>
<evidence type="ECO:0000256" key="6">
    <source>
        <dbReference type="ARBA" id="ARBA00022490"/>
    </source>
</evidence>
<dbReference type="Gene3D" id="1.20.80.60">
    <property type="match status" value="1"/>
</dbReference>
<evidence type="ECO:0000256" key="2">
    <source>
        <dbReference type="ARBA" id="ARBA00004412"/>
    </source>
</evidence>
<evidence type="ECO:0000259" key="13">
    <source>
        <dbReference type="PROSITE" id="PS50195"/>
    </source>
</evidence>
<dbReference type="GO" id="GO:0007165">
    <property type="term" value="P:signal transduction"/>
    <property type="evidence" value="ECO:0007669"/>
    <property type="project" value="InterPro"/>
</dbReference>
<dbReference type="InterPro" id="IPR048763">
    <property type="entry name" value="SNX17-31_FERM_F1"/>
</dbReference>
<dbReference type="Gene3D" id="2.30.29.30">
    <property type="entry name" value="Pleckstrin-homology domain (PH domain)/Phosphotyrosine-binding domain (PTB)"/>
    <property type="match status" value="1"/>
</dbReference>
<dbReference type="PROSITE" id="PS50195">
    <property type="entry name" value="PX"/>
    <property type="match status" value="1"/>
</dbReference>
<dbReference type="GO" id="GO:0005769">
    <property type="term" value="C:early endosome"/>
    <property type="evidence" value="ECO:0007669"/>
    <property type="project" value="UniProtKB-SubCell"/>
</dbReference>
<evidence type="ECO:0000256" key="3">
    <source>
        <dbReference type="ARBA" id="ARBA00010883"/>
    </source>
</evidence>
<accession>A0A0B6ZXS0</accession>
<keyword evidence="7" id="KW-0967">Endosome</keyword>
<dbReference type="FunFam" id="1.20.80.60:FF:000001">
    <property type="entry name" value="Sorting nexin-17 isoform1"/>
    <property type="match status" value="1"/>
</dbReference>
<dbReference type="Pfam" id="PF21273">
    <property type="entry name" value="SNX17-27-31_F1_FERM"/>
    <property type="match status" value="1"/>
</dbReference>
<dbReference type="SMART" id="SM00312">
    <property type="entry name" value="PX"/>
    <property type="match status" value="1"/>
</dbReference>
<dbReference type="InterPro" id="IPR001683">
    <property type="entry name" value="PX_dom"/>
</dbReference>
<dbReference type="SUPFAM" id="SSF64268">
    <property type="entry name" value="PX domain"/>
    <property type="match status" value="1"/>
</dbReference>
<dbReference type="GO" id="GO:0006886">
    <property type="term" value="P:intracellular protein transport"/>
    <property type="evidence" value="ECO:0007669"/>
    <property type="project" value="TreeGrafter"/>
</dbReference>
<evidence type="ECO:0000256" key="9">
    <source>
        <dbReference type="ARBA" id="ARBA00023121"/>
    </source>
</evidence>
<keyword evidence="10" id="KW-0472">Membrane</keyword>
<dbReference type="InterPro" id="IPR028666">
    <property type="entry name" value="SNX17_FERM_N"/>
</dbReference>
<dbReference type="PANTHER" id="PTHR12431:SF14">
    <property type="entry name" value="LD15323P"/>
    <property type="match status" value="1"/>
</dbReference>
<comment type="function">
    <text evidence="12">Critical regulator of endosomal recycling of numerous surface proteins, including integrins, signaling receptor and channels. Binds to NPxY sequences in the cytoplasmic tails of target cargos. Associates with retriever and CCC complexes to prevent lysosomal degradation and promote cell surface recycling of numerous cargos such as integrins ITGB1, ITGB5 and their associated alpha subunits. Also required for maintenance of normal cell surface levels of APP and LRP1. Interacts with membranes containing phosphatidylinositol 3-phosphate (PtdIns(3P)).</text>
</comment>
<dbReference type="GO" id="GO:0035091">
    <property type="term" value="F:phosphatidylinositol binding"/>
    <property type="evidence" value="ECO:0007669"/>
    <property type="project" value="InterPro"/>
</dbReference>
<evidence type="ECO:0000256" key="12">
    <source>
        <dbReference type="ARBA" id="ARBA00045612"/>
    </source>
</evidence>
<dbReference type="InterPro" id="IPR048767">
    <property type="entry name" value="SNX17-31_FERM_F2"/>
</dbReference>
<dbReference type="CDD" id="cd16121">
    <property type="entry name" value="FERM_F1_SNX17"/>
    <property type="match status" value="1"/>
</dbReference>
<dbReference type="InterPro" id="IPR036871">
    <property type="entry name" value="PX_dom_sf"/>
</dbReference>
<dbReference type="FunFam" id="3.30.1520.10:FF:000008">
    <property type="entry name" value="Sorting nexin-17 isoform1"/>
    <property type="match status" value="1"/>
</dbReference>
<dbReference type="AlphaFoldDB" id="A0A0B6ZXS0"/>
<keyword evidence="11" id="KW-0968">Cytoplasmic vesicle</keyword>
<dbReference type="FunFam" id="2.30.29.30:FF:000145">
    <property type="entry name" value="Sorting nexin-17 isoform1"/>
    <property type="match status" value="1"/>
</dbReference>
<dbReference type="EMBL" id="HACG01026508">
    <property type="protein sequence ID" value="CEK73373.1"/>
    <property type="molecule type" value="Transcribed_RNA"/>
</dbReference>
<dbReference type="GO" id="GO:0032456">
    <property type="term" value="P:endocytic recycling"/>
    <property type="evidence" value="ECO:0007669"/>
    <property type="project" value="TreeGrafter"/>
</dbReference>
<dbReference type="CDD" id="cd13337">
    <property type="entry name" value="FERM-like_C_SNX17"/>
    <property type="match status" value="1"/>
</dbReference>
<comment type="similarity">
    <text evidence="3">Belongs to the sorting nexin family.</text>
</comment>
<dbReference type="Gene3D" id="3.10.20.90">
    <property type="entry name" value="Phosphatidylinositol 3-kinase Catalytic Subunit, Chain A, domain 1"/>
    <property type="match status" value="1"/>
</dbReference>
<evidence type="ECO:0000256" key="1">
    <source>
        <dbReference type="ARBA" id="ARBA00004180"/>
    </source>
</evidence>
<evidence type="ECO:0000256" key="5">
    <source>
        <dbReference type="ARBA" id="ARBA00022448"/>
    </source>
</evidence>
<evidence type="ECO:0000256" key="11">
    <source>
        <dbReference type="ARBA" id="ARBA00023329"/>
    </source>
</evidence>
<dbReference type="Pfam" id="PF21271">
    <property type="entry name" value="SNX17-31_F2_FERM"/>
    <property type="match status" value="1"/>
</dbReference>
<sequence length="472" mass="54671">MHFSIPETEEVKEGSSSFTIYHIHVNGVFHCKARYKQLRQFHDELKKEFGLAALPEFPKKKLLALTQQEIEQRRITLERYIQLVSQNPLISSSDLFNAFLLTAQQESQIEEAERVSLDIFLMNGHKITITLMSTDQTDDVLEAVAQQIEVPDDFVHYFGLFLVKKEMDGDSSIVRRLQEFESPYLSLKAASKNGIHRIVLRKGFWDTSFDSDLLENKVTMNLLYVQANSDIERQWILATKEQLSHLANLRKKGSKKEFLRMSQTLKYYGYMQFKPCVTDYPEPNTKVIVSAGQKELNFRVQVQDQVKEGSFKITRMRCWRITTVYLNDEEKPTSSSNPKPQLDLSFEYLMSRDTLQWISVISDQAMLMSMCLQSMVDELIMKKHDKRFKRPQDRLKVNRNGGYFKPMSRELSYGVERTSNEHYSNDHPTVFEDQSAVNKAVDSVKKLGQAAHKPVETVTENDAFEGIGDEDL</sequence>
<proteinExistence type="inferred from homology"/>
<keyword evidence="6" id="KW-0963">Cytoplasm</keyword>
<keyword evidence="5" id="KW-0813">Transport</keyword>
<evidence type="ECO:0000256" key="4">
    <source>
        <dbReference type="ARBA" id="ARBA00015282"/>
    </source>
</evidence>
<keyword evidence="8" id="KW-0653">Protein transport</keyword>
<dbReference type="InterPro" id="IPR011993">
    <property type="entry name" value="PH-like_dom_sf"/>
</dbReference>
<organism evidence="15">
    <name type="scientific">Arion vulgaris</name>
    <dbReference type="NCBI Taxonomy" id="1028688"/>
    <lineage>
        <taxon>Eukaryota</taxon>
        <taxon>Metazoa</taxon>
        <taxon>Spiralia</taxon>
        <taxon>Lophotrochozoa</taxon>
        <taxon>Mollusca</taxon>
        <taxon>Gastropoda</taxon>
        <taxon>Heterobranchia</taxon>
        <taxon>Euthyneura</taxon>
        <taxon>Panpulmonata</taxon>
        <taxon>Eupulmonata</taxon>
        <taxon>Stylommatophora</taxon>
        <taxon>Helicina</taxon>
        <taxon>Arionoidea</taxon>
        <taxon>Arionidae</taxon>
        <taxon>Arion</taxon>
    </lineage>
</organism>
<comment type="subcellular location">
    <subcellularLocation>
        <location evidence="1">Cytoplasmic vesicle membrane</location>
        <topology evidence="1">Peripheral membrane protein</topology>
        <orientation evidence="1">Cytoplasmic side</orientation>
    </subcellularLocation>
    <subcellularLocation>
        <location evidence="2">Early endosome</location>
    </subcellularLocation>
</comment>
<evidence type="ECO:0000256" key="8">
    <source>
        <dbReference type="ARBA" id="ARBA00022927"/>
    </source>
</evidence>